<keyword evidence="3" id="KW-1185">Reference proteome</keyword>
<evidence type="ECO:0000313" key="3">
    <source>
        <dbReference type="Proteomes" id="UP001321473"/>
    </source>
</evidence>
<dbReference type="EMBL" id="JARKHS020011291">
    <property type="protein sequence ID" value="KAK8777938.1"/>
    <property type="molecule type" value="Genomic_DNA"/>
</dbReference>
<comment type="caution">
    <text evidence="2">The sequence shown here is derived from an EMBL/GenBank/DDBJ whole genome shotgun (WGS) entry which is preliminary data.</text>
</comment>
<protein>
    <submittedName>
        <fullName evidence="2">Uncharacterized protein</fullName>
    </submittedName>
</protein>
<name>A0AAQ4ETM1_AMBAM</name>
<organism evidence="2 3">
    <name type="scientific">Amblyomma americanum</name>
    <name type="common">Lone star tick</name>
    <dbReference type="NCBI Taxonomy" id="6943"/>
    <lineage>
        <taxon>Eukaryota</taxon>
        <taxon>Metazoa</taxon>
        <taxon>Ecdysozoa</taxon>
        <taxon>Arthropoda</taxon>
        <taxon>Chelicerata</taxon>
        <taxon>Arachnida</taxon>
        <taxon>Acari</taxon>
        <taxon>Parasitiformes</taxon>
        <taxon>Ixodida</taxon>
        <taxon>Ixodoidea</taxon>
        <taxon>Ixodidae</taxon>
        <taxon>Amblyomminae</taxon>
        <taxon>Amblyomma</taxon>
    </lineage>
</organism>
<evidence type="ECO:0000313" key="2">
    <source>
        <dbReference type="EMBL" id="KAK8777938.1"/>
    </source>
</evidence>
<proteinExistence type="predicted"/>
<feature type="region of interest" description="Disordered" evidence="1">
    <location>
        <begin position="18"/>
        <end position="37"/>
    </location>
</feature>
<dbReference type="AlphaFoldDB" id="A0AAQ4ETM1"/>
<reference evidence="2 3" key="1">
    <citation type="journal article" date="2023" name="Arcadia Sci">
        <title>De novo assembly of a long-read Amblyomma americanum tick genome.</title>
        <authorList>
            <person name="Chou S."/>
            <person name="Poskanzer K.E."/>
            <person name="Rollins M."/>
            <person name="Thuy-Boun P.S."/>
        </authorList>
    </citation>
    <scope>NUCLEOTIDE SEQUENCE [LARGE SCALE GENOMIC DNA]</scope>
    <source>
        <strain evidence="2">F_SG_1</strain>
        <tissue evidence="2">Salivary glands</tissue>
    </source>
</reference>
<evidence type="ECO:0000256" key="1">
    <source>
        <dbReference type="SAM" id="MobiDB-lite"/>
    </source>
</evidence>
<accession>A0AAQ4ETM1</accession>
<dbReference type="Proteomes" id="UP001321473">
    <property type="component" value="Unassembled WGS sequence"/>
</dbReference>
<gene>
    <name evidence="2" type="ORF">V5799_020721</name>
</gene>
<sequence>MMAKATVFMTMKPMNETYPKTESPPIIPGPTPADENGTQEPVYPKWEYLDSTDKKYLLLAQKAMDVISADGPVYLYVLDVESVMVLNLTSEVICNITYTTVPADCKDVVLMRRDMCTPTTDLANHLCRTMYTMPPTEELYQMLSTSCQDIEPHDSFYRGRAKNE</sequence>